<dbReference type="InterPro" id="IPR007219">
    <property type="entry name" value="XnlR_reg_dom"/>
</dbReference>
<dbReference type="GO" id="GO:0000981">
    <property type="term" value="F:DNA-binding transcription factor activity, RNA polymerase II-specific"/>
    <property type="evidence" value="ECO:0007669"/>
    <property type="project" value="InterPro"/>
</dbReference>
<keyword evidence="1" id="KW-0479">Metal-binding</keyword>
<dbReference type="OrthoDB" id="5121955at2759"/>
<dbReference type="SMART" id="SM00906">
    <property type="entry name" value="Fungal_trans"/>
    <property type="match status" value="1"/>
</dbReference>
<dbReference type="SUPFAM" id="SSF57701">
    <property type="entry name" value="Zn2/Cys6 DNA-binding domain"/>
    <property type="match status" value="1"/>
</dbReference>
<evidence type="ECO:0000256" key="1">
    <source>
        <dbReference type="ARBA" id="ARBA00022723"/>
    </source>
</evidence>
<dbReference type="AlphaFoldDB" id="A0A9P8VQY8"/>
<dbReference type="PROSITE" id="PS00463">
    <property type="entry name" value="ZN2_CY6_FUNGAL_1"/>
    <property type="match status" value="1"/>
</dbReference>
<keyword evidence="2" id="KW-0539">Nucleus</keyword>
<evidence type="ECO:0000259" key="3">
    <source>
        <dbReference type="PROSITE" id="PS50048"/>
    </source>
</evidence>
<dbReference type="CDD" id="cd00067">
    <property type="entry name" value="GAL4"/>
    <property type="match status" value="1"/>
</dbReference>
<evidence type="ECO:0000256" key="2">
    <source>
        <dbReference type="ARBA" id="ARBA00023242"/>
    </source>
</evidence>
<dbReference type="InterPro" id="IPR001138">
    <property type="entry name" value="Zn2Cys6_DnaBD"/>
</dbReference>
<evidence type="ECO:0000313" key="5">
    <source>
        <dbReference type="Proteomes" id="UP000777438"/>
    </source>
</evidence>
<evidence type="ECO:0000313" key="4">
    <source>
        <dbReference type="EMBL" id="KAH6871218.1"/>
    </source>
</evidence>
<organism evidence="4 5">
    <name type="scientific">Thelonectria olida</name>
    <dbReference type="NCBI Taxonomy" id="1576542"/>
    <lineage>
        <taxon>Eukaryota</taxon>
        <taxon>Fungi</taxon>
        <taxon>Dikarya</taxon>
        <taxon>Ascomycota</taxon>
        <taxon>Pezizomycotina</taxon>
        <taxon>Sordariomycetes</taxon>
        <taxon>Hypocreomycetidae</taxon>
        <taxon>Hypocreales</taxon>
        <taxon>Nectriaceae</taxon>
        <taxon>Thelonectria</taxon>
    </lineage>
</organism>
<dbReference type="GO" id="GO:0006351">
    <property type="term" value="P:DNA-templated transcription"/>
    <property type="evidence" value="ECO:0007669"/>
    <property type="project" value="InterPro"/>
</dbReference>
<sequence>MPKRRSRYACIACRTRKVRCDTDLRGLPCTNCELDDAKCFIKPRASKRRASLQRCRSQDVSLAVNLESLSGDLPIASGANDAEGYSSWEFDDMMAFPEVIFTSAESPETLQDHHLETAPLIGINESRKSRSISKDDTENGVDICSTPVVQFSSLGGLDSPEQSRIFPCQMGGSGSLFDRNSNFLTSSCYQFVEMDALWDIDSRTALFLEQRGCLHLPVKRILDEFIQQYFLHIHPLIPILNEFRFWRMYCNDGQGKRNHDRLPLLLFQAMLFVSSPTLLDLSSPENDAVKAQVALLLTYYTQSTTDRTNTYWLKIAIHHAQTAGAPSYETSDNNSREKGQLKRLWWCCILRDRVMALSSRRSLQIRAEDFDFSNDGLTENDLRDEMNGSIVYDAKTKKVLIELIVMLCELGVVLNDILADVYPEQPSKRTRIRESPERLKALSVTLDHWYEKAFLRFRIPTTLSGAHKSLILFTNILYTYYNTAQACLCKQIMLLTVTTDTGHEAQECRLQAQSQLNRSLRNMFDDLMELKELELAKYLPNTFVEFCAFSFIWYLLDTRLIPPNKRLFQFPQGLQTYTDLMDGFKPLYESTDGKLQCIDKIVSYIQTNEGLEPSVQELGVSEDAPSVGPVTHWDSTTVEPFRNAWVSILSNTPYKYLRIVLTVEYSLSKGQFPAEVDFPEALRTD</sequence>
<dbReference type="Gene3D" id="4.10.240.10">
    <property type="entry name" value="Zn(2)-C6 fungal-type DNA-binding domain"/>
    <property type="match status" value="1"/>
</dbReference>
<dbReference type="PROSITE" id="PS50048">
    <property type="entry name" value="ZN2_CY6_FUNGAL_2"/>
    <property type="match status" value="1"/>
</dbReference>
<accession>A0A9P8VQY8</accession>
<dbReference type="InterPro" id="IPR052761">
    <property type="entry name" value="Fungal_Detox/Toxin_TFs"/>
</dbReference>
<dbReference type="Pfam" id="PF00172">
    <property type="entry name" value="Zn_clus"/>
    <property type="match status" value="1"/>
</dbReference>
<protein>
    <recommendedName>
        <fullName evidence="3">Zn(2)-C6 fungal-type domain-containing protein</fullName>
    </recommendedName>
</protein>
<proteinExistence type="predicted"/>
<dbReference type="Pfam" id="PF04082">
    <property type="entry name" value="Fungal_trans"/>
    <property type="match status" value="1"/>
</dbReference>
<reference evidence="4 5" key="1">
    <citation type="journal article" date="2021" name="Nat. Commun.">
        <title>Genetic determinants of endophytism in the Arabidopsis root mycobiome.</title>
        <authorList>
            <person name="Mesny F."/>
            <person name="Miyauchi S."/>
            <person name="Thiergart T."/>
            <person name="Pickel B."/>
            <person name="Atanasova L."/>
            <person name="Karlsson M."/>
            <person name="Huettel B."/>
            <person name="Barry K.W."/>
            <person name="Haridas S."/>
            <person name="Chen C."/>
            <person name="Bauer D."/>
            <person name="Andreopoulos W."/>
            <person name="Pangilinan J."/>
            <person name="LaButti K."/>
            <person name="Riley R."/>
            <person name="Lipzen A."/>
            <person name="Clum A."/>
            <person name="Drula E."/>
            <person name="Henrissat B."/>
            <person name="Kohler A."/>
            <person name="Grigoriev I.V."/>
            <person name="Martin F.M."/>
            <person name="Hacquard S."/>
        </authorList>
    </citation>
    <scope>NUCLEOTIDE SEQUENCE [LARGE SCALE GENOMIC DNA]</scope>
    <source>
        <strain evidence="4 5">MPI-CAGE-CH-0241</strain>
    </source>
</reference>
<dbReference type="EMBL" id="JAGPYM010000057">
    <property type="protein sequence ID" value="KAH6871218.1"/>
    <property type="molecule type" value="Genomic_DNA"/>
</dbReference>
<name>A0A9P8VQY8_9HYPO</name>
<dbReference type="PANTHER" id="PTHR47425">
    <property type="entry name" value="FARB-RELATED"/>
    <property type="match status" value="1"/>
</dbReference>
<dbReference type="CDD" id="cd12148">
    <property type="entry name" value="fungal_TF_MHR"/>
    <property type="match status" value="1"/>
</dbReference>
<dbReference type="GO" id="GO:0008270">
    <property type="term" value="F:zinc ion binding"/>
    <property type="evidence" value="ECO:0007669"/>
    <property type="project" value="InterPro"/>
</dbReference>
<comment type="caution">
    <text evidence="4">The sequence shown here is derived from an EMBL/GenBank/DDBJ whole genome shotgun (WGS) entry which is preliminary data.</text>
</comment>
<feature type="domain" description="Zn(2)-C6 fungal-type" evidence="3">
    <location>
        <begin position="9"/>
        <end position="41"/>
    </location>
</feature>
<dbReference type="InterPro" id="IPR036864">
    <property type="entry name" value="Zn2-C6_fun-type_DNA-bd_sf"/>
</dbReference>
<dbReference type="GO" id="GO:0003677">
    <property type="term" value="F:DNA binding"/>
    <property type="evidence" value="ECO:0007669"/>
    <property type="project" value="InterPro"/>
</dbReference>
<dbReference type="PANTHER" id="PTHR47425:SF2">
    <property type="entry name" value="FARB-RELATED"/>
    <property type="match status" value="1"/>
</dbReference>
<gene>
    <name evidence="4" type="ORF">B0T10DRAFT_417581</name>
</gene>
<keyword evidence="5" id="KW-1185">Reference proteome</keyword>
<dbReference type="Proteomes" id="UP000777438">
    <property type="component" value="Unassembled WGS sequence"/>
</dbReference>
<dbReference type="SMART" id="SM00066">
    <property type="entry name" value="GAL4"/>
    <property type="match status" value="1"/>
</dbReference>